<organism evidence="1 2">
    <name type="scientific">Castilleja foliolosa</name>
    <dbReference type="NCBI Taxonomy" id="1961234"/>
    <lineage>
        <taxon>Eukaryota</taxon>
        <taxon>Viridiplantae</taxon>
        <taxon>Streptophyta</taxon>
        <taxon>Embryophyta</taxon>
        <taxon>Tracheophyta</taxon>
        <taxon>Spermatophyta</taxon>
        <taxon>Magnoliopsida</taxon>
        <taxon>eudicotyledons</taxon>
        <taxon>Gunneridae</taxon>
        <taxon>Pentapetalae</taxon>
        <taxon>asterids</taxon>
        <taxon>lamiids</taxon>
        <taxon>Lamiales</taxon>
        <taxon>Orobanchaceae</taxon>
        <taxon>Pedicularideae</taxon>
        <taxon>Castillejinae</taxon>
        <taxon>Castilleja</taxon>
    </lineage>
</organism>
<proteinExistence type="predicted"/>
<dbReference type="Proteomes" id="UP001632038">
    <property type="component" value="Unassembled WGS sequence"/>
</dbReference>
<protein>
    <submittedName>
        <fullName evidence="1">Uncharacterized protein</fullName>
    </submittedName>
</protein>
<evidence type="ECO:0000313" key="2">
    <source>
        <dbReference type="Proteomes" id="UP001632038"/>
    </source>
</evidence>
<sequence length="75" mass="8624">MTSTMTKSFDMVSLVVNQRWLVLLYGHGKVALINKFTHGYGSRAQDENWEITREGYDEGGPFHHQLSRFSCNARC</sequence>
<dbReference type="EMBL" id="JAVIJP010000031">
    <property type="protein sequence ID" value="KAL3633202.1"/>
    <property type="molecule type" value="Genomic_DNA"/>
</dbReference>
<gene>
    <name evidence="1" type="ORF">CASFOL_022964</name>
</gene>
<name>A0ABD3CUN8_9LAMI</name>
<accession>A0ABD3CUN8</accession>
<dbReference type="AlphaFoldDB" id="A0ABD3CUN8"/>
<evidence type="ECO:0000313" key="1">
    <source>
        <dbReference type="EMBL" id="KAL3633202.1"/>
    </source>
</evidence>
<reference evidence="2" key="1">
    <citation type="journal article" date="2024" name="IScience">
        <title>Strigolactones Initiate the Formation of Haustorium-like Structures in Castilleja.</title>
        <authorList>
            <person name="Buerger M."/>
            <person name="Peterson D."/>
            <person name="Chory J."/>
        </authorList>
    </citation>
    <scope>NUCLEOTIDE SEQUENCE [LARGE SCALE GENOMIC DNA]</scope>
</reference>
<keyword evidence="2" id="KW-1185">Reference proteome</keyword>
<comment type="caution">
    <text evidence="1">The sequence shown here is derived from an EMBL/GenBank/DDBJ whole genome shotgun (WGS) entry which is preliminary data.</text>
</comment>